<accession>A0A645JG50</accession>
<protein>
    <submittedName>
        <fullName evidence="1">Uncharacterized protein</fullName>
    </submittedName>
</protein>
<dbReference type="EMBL" id="VSSQ01133206">
    <property type="protein sequence ID" value="MPN59324.1"/>
    <property type="molecule type" value="Genomic_DNA"/>
</dbReference>
<sequence length="49" mass="5405">MADARAGDHVEHAVQKAVARAQDGHQHLLLAIDDLAGHFLQRGFDFEIL</sequence>
<reference evidence="1" key="1">
    <citation type="submission" date="2019-08" db="EMBL/GenBank/DDBJ databases">
        <authorList>
            <person name="Kucharzyk K."/>
            <person name="Murdoch R.W."/>
            <person name="Higgins S."/>
            <person name="Loffler F."/>
        </authorList>
    </citation>
    <scope>NUCLEOTIDE SEQUENCE</scope>
</reference>
<gene>
    <name evidence="1" type="ORF">SDC9_207045</name>
</gene>
<evidence type="ECO:0000313" key="1">
    <source>
        <dbReference type="EMBL" id="MPN59324.1"/>
    </source>
</evidence>
<comment type="caution">
    <text evidence="1">The sequence shown here is derived from an EMBL/GenBank/DDBJ whole genome shotgun (WGS) entry which is preliminary data.</text>
</comment>
<proteinExistence type="predicted"/>
<organism evidence="1">
    <name type="scientific">bioreactor metagenome</name>
    <dbReference type="NCBI Taxonomy" id="1076179"/>
    <lineage>
        <taxon>unclassified sequences</taxon>
        <taxon>metagenomes</taxon>
        <taxon>ecological metagenomes</taxon>
    </lineage>
</organism>
<dbReference type="AlphaFoldDB" id="A0A645JG50"/>
<name>A0A645JG50_9ZZZZ</name>